<dbReference type="SUPFAM" id="SSF54534">
    <property type="entry name" value="FKBP-like"/>
    <property type="match status" value="1"/>
</dbReference>
<dbReference type="EMBL" id="CAEZVY010000018">
    <property type="protein sequence ID" value="CAB4637370.1"/>
    <property type="molecule type" value="Genomic_DNA"/>
</dbReference>
<dbReference type="PIRSF" id="PIRSF003095">
    <property type="entry name" value="Trigger_factor"/>
    <property type="match status" value="1"/>
</dbReference>
<dbReference type="Pfam" id="PF00254">
    <property type="entry name" value="FKBP_C"/>
    <property type="match status" value="1"/>
</dbReference>
<dbReference type="InterPro" id="IPR005215">
    <property type="entry name" value="Trig_fac"/>
</dbReference>
<evidence type="ECO:0000259" key="8">
    <source>
        <dbReference type="Pfam" id="PF05697"/>
    </source>
</evidence>
<proteinExistence type="inferred from homology"/>
<keyword evidence="5" id="KW-0143">Chaperone</keyword>
<dbReference type="GO" id="GO:0043335">
    <property type="term" value="P:protein unfolding"/>
    <property type="evidence" value="ECO:0007669"/>
    <property type="project" value="TreeGrafter"/>
</dbReference>
<name>A0A6J6EP66_9ZZZZ</name>
<evidence type="ECO:0000256" key="5">
    <source>
        <dbReference type="ARBA" id="ARBA00023186"/>
    </source>
</evidence>
<evidence type="ECO:0000313" key="11">
    <source>
        <dbReference type="EMBL" id="CAB4637370.1"/>
    </source>
</evidence>
<dbReference type="InterPro" id="IPR008881">
    <property type="entry name" value="Trigger_fac_ribosome-bd_bac"/>
</dbReference>
<dbReference type="AlphaFoldDB" id="A0A6J6EP66"/>
<dbReference type="SUPFAM" id="SSF109998">
    <property type="entry name" value="Triger factor/SurA peptide-binding domain-like"/>
    <property type="match status" value="1"/>
</dbReference>
<dbReference type="EC" id="5.2.1.8" evidence="3"/>
<dbReference type="GO" id="GO:0044183">
    <property type="term" value="F:protein folding chaperone"/>
    <property type="evidence" value="ECO:0007669"/>
    <property type="project" value="TreeGrafter"/>
</dbReference>
<dbReference type="GO" id="GO:0015031">
    <property type="term" value="P:protein transport"/>
    <property type="evidence" value="ECO:0007669"/>
    <property type="project" value="InterPro"/>
</dbReference>
<reference evidence="10" key="1">
    <citation type="submission" date="2020-05" db="EMBL/GenBank/DDBJ databases">
        <authorList>
            <person name="Chiriac C."/>
            <person name="Salcher M."/>
            <person name="Ghai R."/>
            <person name="Kavagutti S V."/>
        </authorList>
    </citation>
    <scope>NUCLEOTIDE SEQUENCE</scope>
</reference>
<dbReference type="Gene3D" id="3.30.70.1050">
    <property type="entry name" value="Trigger factor ribosome-binding domain"/>
    <property type="match status" value="1"/>
</dbReference>
<feature type="domain" description="Trigger factor ribosome-binding bacterial" evidence="8">
    <location>
        <begin position="4"/>
        <end position="149"/>
    </location>
</feature>
<evidence type="ECO:0000256" key="1">
    <source>
        <dbReference type="ARBA" id="ARBA00000971"/>
    </source>
</evidence>
<dbReference type="GO" id="GO:0043022">
    <property type="term" value="F:ribosome binding"/>
    <property type="evidence" value="ECO:0007669"/>
    <property type="project" value="TreeGrafter"/>
</dbReference>
<dbReference type="Gene3D" id="3.10.50.40">
    <property type="match status" value="1"/>
</dbReference>
<evidence type="ECO:0000259" key="7">
    <source>
        <dbReference type="Pfam" id="PF00254"/>
    </source>
</evidence>
<accession>A0A6J6EP66</accession>
<dbReference type="InterPro" id="IPR008880">
    <property type="entry name" value="Trigger_fac_C"/>
</dbReference>
<dbReference type="Pfam" id="PF05697">
    <property type="entry name" value="Trigger_N"/>
    <property type="match status" value="1"/>
</dbReference>
<feature type="domain" description="PPIase FKBP-type" evidence="7">
    <location>
        <begin position="163"/>
        <end position="217"/>
    </location>
</feature>
<evidence type="ECO:0000256" key="2">
    <source>
        <dbReference type="ARBA" id="ARBA00005464"/>
    </source>
</evidence>
<keyword evidence="4" id="KW-0697">Rotamase</keyword>
<dbReference type="Gene3D" id="1.10.3120.10">
    <property type="entry name" value="Trigger factor, C-terminal domain"/>
    <property type="match status" value="1"/>
</dbReference>
<dbReference type="PANTHER" id="PTHR30560:SF3">
    <property type="entry name" value="TRIGGER FACTOR-LIKE PROTEIN TIG, CHLOROPLASTIC"/>
    <property type="match status" value="1"/>
</dbReference>
<dbReference type="GO" id="GO:0051083">
    <property type="term" value="P:'de novo' cotranslational protein folding"/>
    <property type="evidence" value="ECO:0007669"/>
    <property type="project" value="TreeGrafter"/>
</dbReference>
<evidence type="ECO:0000313" key="10">
    <source>
        <dbReference type="EMBL" id="CAB4577125.1"/>
    </source>
</evidence>
<dbReference type="InterPro" id="IPR036611">
    <property type="entry name" value="Trigger_fac_ribosome-bd_sf"/>
</dbReference>
<organism evidence="10">
    <name type="scientific">freshwater metagenome</name>
    <dbReference type="NCBI Taxonomy" id="449393"/>
    <lineage>
        <taxon>unclassified sequences</taxon>
        <taxon>metagenomes</taxon>
        <taxon>ecological metagenomes</taxon>
    </lineage>
</organism>
<dbReference type="SUPFAM" id="SSF102735">
    <property type="entry name" value="Trigger factor ribosome-binding domain"/>
    <property type="match status" value="1"/>
</dbReference>
<dbReference type="InterPro" id="IPR001179">
    <property type="entry name" value="PPIase_FKBP_dom"/>
</dbReference>
<evidence type="ECO:0000256" key="6">
    <source>
        <dbReference type="ARBA" id="ARBA00023235"/>
    </source>
</evidence>
<feature type="domain" description="Trigger factor C-terminal" evidence="9">
    <location>
        <begin position="261"/>
        <end position="400"/>
    </location>
</feature>
<dbReference type="InterPro" id="IPR037041">
    <property type="entry name" value="Trigger_fac_C_sf"/>
</dbReference>
<dbReference type="GO" id="GO:0003755">
    <property type="term" value="F:peptidyl-prolyl cis-trans isomerase activity"/>
    <property type="evidence" value="ECO:0007669"/>
    <property type="project" value="UniProtKB-KW"/>
</dbReference>
<keyword evidence="6" id="KW-0413">Isomerase</keyword>
<comment type="catalytic activity">
    <reaction evidence="1">
        <text>[protein]-peptidylproline (omega=180) = [protein]-peptidylproline (omega=0)</text>
        <dbReference type="Rhea" id="RHEA:16237"/>
        <dbReference type="Rhea" id="RHEA-COMP:10747"/>
        <dbReference type="Rhea" id="RHEA-COMP:10748"/>
        <dbReference type="ChEBI" id="CHEBI:83833"/>
        <dbReference type="ChEBI" id="CHEBI:83834"/>
        <dbReference type="EC" id="5.2.1.8"/>
    </reaction>
</comment>
<dbReference type="Pfam" id="PF05698">
    <property type="entry name" value="Trigger_C"/>
    <property type="match status" value="1"/>
</dbReference>
<evidence type="ECO:0000256" key="4">
    <source>
        <dbReference type="ARBA" id="ARBA00023110"/>
    </source>
</evidence>
<sequence>MPTTTKEALGPTRVRLTITVTPEELKPSLDHAYQHIAEQVNIPGFRKGKVPPPLIDQRVGKGEVLNHAVGEGLDRFFQFAVAEQKVRTLGRPDADVTQWPSEKDFSGDLVVVVEVDTRPEFAIPDHTKYTIEVEPITVTKDEVEAELDGLRARFGTLVGVDRPITTGDFVQIDLVAKIGDSTIDTANSISYEVGSGQLIDGIDEALDTLTAGEVTTFESKLLGGDRVGETALIEITVVSVKERELPDANDEFAQISSQFDTIAELREDMKTQVQRKGVFQQAQQARNKLVEKLLEDVTIPLPQSVVDDEVHRHLEQEGKLEDDKHRAEVIESTEKSLKTQILLDALVEKLEVQVSQDELSQYLIQSASQYGMDPSEFIQNLDSNNQIPSMVGEVARSKSLSVALAGVKVVDTKGKKVDLSNFTRQATDPVEQAVAQAVADNHDDHDHDHDHKH</sequence>
<protein>
    <recommendedName>
        <fullName evidence="3">peptidylprolyl isomerase</fullName>
        <ecNumber evidence="3">5.2.1.8</ecNumber>
    </recommendedName>
</protein>
<dbReference type="EMBL" id="CAEZTM010000056">
    <property type="protein sequence ID" value="CAB4577125.1"/>
    <property type="molecule type" value="Genomic_DNA"/>
</dbReference>
<dbReference type="NCBIfam" id="TIGR00115">
    <property type="entry name" value="tig"/>
    <property type="match status" value="1"/>
</dbReference>
<dbReference type="InterPro" id="IPR027304">
    <property type="entry name" value="Trigger_fact/SurA_dom_sf"/>
</dbReference>
<dbReference type="PANTHER" id="PTHR30560">
    <property type="entry name" value="TRIGGER FACTOR CHAPERONE AND PEPTIDYL-PROLYL CIS/TRANS ISOMERASE"/>
    <property type="match status" value="1"/>
</dbReference>
<evidence type="ECO:0000256" key="3">
    <source>
        <dbReference type="ARBA" id="ARBA00013194"/>
    </source>
</evidence>
<gene>
    <name evidence="10" type="ORF">UFOPK1684_01118</name>
    <name evidence="11" type="ORF">UFOPK2158_00281</name>
</gene>
<comment type="similarity">
    <text evidence="2">Belongs to the FKBP-type PPIase family. Tig subfamily.</text>
</comment>
<dbReference type="InterPro" id="IPR046357">
    <property type="entry name" value="PPIase_dom_sf"/>
</dbReference>
<evidence type="ECO:0000259" key="9">
    <source>
        <dbReference type="Pfam" id="PF05698"/>
    </source>
</evidence>
<dbReference type="HAMAP" id="MF_00303">
    <property type="entry name" value="Trigger_factor_Tig"/>
    <property type="match status" value="1"/>
</dbReference>